<evidence type="ECO:0000313" key="2">
    <source>
        <dbReference type="Proteomes" id="UP000242415"/>
    </source>
</evidence>
<dbReference type="InterPro" id="IPR027417">
    <property type="entry name" value="P-loop_NTPase"/>
</dbReference>
<evidence type="ECO:0000313" key="1">
    <source>
        <dbReference type="EMBL" id="SDZ19722.1"/>
    </source>
</evidence>
<dbReference type="STRING" id="405436.SAMN05444365_10712"/>
<dbReference type="AlphaFoldDB" id="A0A1H3R1L6"/>
<dbReference type="InterPro" id="IPR039421">
    <property type="entry name" value="Type_1_exporter"/>
</dbReference>
<dbReference type="PANTHER" id="PTHR24221">
    <property type="entry name" value="ATP-BINDING CASSETTE SUB-FAMILY B"/>
    <property type="match status" value="1"/>
</dbReference>
<dbReference type="Gene3D" id="3.40.50.300">
    <property type="entry name" value="P-loop containing nucleotide triphosphate hydrolases"/>
    <property type="match status" value="2"/>
</dbReference>
<protein>
    <recommendedName>
        <fullName evidence="3">ATP-binding cassette, subfamily B</fullName>
    </recommendedName>
</protein>
<reference evidence="2" key="1">
    <citation type="submission" date="2016-10" db="EMBL/GenBank/DDBJ databases">
        <authorList>
            <person name="Varghese N."/>
            <person name="Submissions S."/>
        </authorList>
    </citation>
    <scope>NUCLEOTIDE SEQUENCE [LARGE SCALE GENOMIC DNA]</scope>
    <source>
        <strain evidence="2">DSM 45245</strain>
    </source>
</reference>
<dbReference type="Proteomes" id="UP000242415">
    <property type="component" value="Unassembled WGS sequence"/>
</dbReference>
<evidence type="ECO:0008006" key="3">
    <source>
        <dbReference type="Google" id="ProtNLM"/>
    </source>
</evidence>
<gene>
    <name evidence="1" type="ORF">SAMN05444365_10712</name>
</gene>
<dbReference type="SUPFAM" id="SSF52540">
    <property type="entry name" value="P-loop containing nucleoside triphosphate hydrolases"/>
    <property type="match status" value="1"/>
</dbReference>
<dbReference type="EMBL" id="FNPH01000007">
    <property type="protein sequence ID" value="SDZ19722.1"/>
    <property type="molecule type" value="Genomic_DNA"/>
</dbReference>
<accession>A0A1H3R1L6</accession>
<proteinExistence type="predicted"/>
<dbReference type="PANTHER" id="PTHR24221:SF654">
    <property type="entry name" value="ATP-BINDING CASSETTE SUB-FAMILY B MEMBER 6"/>
    <property type="match status" value="1"/>
</dbReference>
<keyword evidence="2" id="KW-1185">Reference proteome</keyword>
<sequence>MALDGRPYPTYSHAEIRRRLAYVEQETPLLPGTIRDNLLFTHPEGAVVTIAHRLSTVLDADTIVVIENGRVRARGTHADLMERDSLYRGLVEALRIAESSAAAPA</sequence>
<dbReference type="GO" id="GO:0042626">
    <property type="term" value="F:ATPase-coupled transmembrane transporter activity"/>
    <property type="evidence" value="ECO:0007669"/>
    <property type="project" value="TreeGrafter"/>
</dbReference>
<dbReference type="GO" id="GO:0016020">
    <property type="term" value="C:membrane"/>
    <property type="evidence" value="ECO:0007669"/>
    <property type="project" value="TreeGrafter"/>
</dbReference>
<organism evidence="1 2">
    <name type="scientific">Micromonospora pattaloongensis</name>
    <dbReference type="NCBI Taxonomy" id="405436"/>
    <lineage>
        <taxon>Bacteria</taxon>
        <taxon>Bacillati</taxon>
        <taxon>Actinomycetota</taxon>
        <taxon>Actinomycetes</taxon>
        <taxon>Micromonosporales</taxon>
        <taxon>Micromonosporaceae</taxon>
        <taxon>Micromonospora</taxon>
    </lineage>
</organism>
<name>A0A1H3R1L6_9ACTN</name>